<organism evidence="2 3">
    <name type="scientific">Tumebacillus lipolyticus</name>
    <dbReference type="NCBI Taxonomy" id="1280370"/>
    <lineage>
        <taxon>Bacteria</taxon>
        <taxon>Bacillati</taxon>
        <taxon>Bacillota</taxon>
        <taxon>Bacilli</taxon>
        <taxon>Bacillales</taxon>
        <taxon>Alicyclobacillaceae</taxon>
        <taxon>Tumebacillus</taxon>
    </lineage>
</organism>
<sequence length="92" mass="10193">MITVGDVLISILTMEIAHSAQLAHTIAQRGSGNNRGANAEKKRTPLQQRSGVEETELMIGKKGRLLENCSAVWNSAPWMRNWVMRSFRPSGT</sequence>
<accession>A0ABW5A2P2</accession>
<feature type="region of interest" description="Disordered" evidence="1">
    <location>
        <begin position="28"/>
        <end position="52"/>
    </location>
</feature>
<proteinExistence type="predicted"/>
<name>A0ABW5A2P2_9BACL</name>
<dbReference type="RefSeq" id="WP_386049014.1">
    <property type="nucleotide sequence ID" value="NZ_JBHUIO010000011.1"/>
</dbReference>
<evidence type="ECO:0000313" key="2">
    <source>
        <dbReference type="EMBL" id="MFD2171854.1"/>
    </source>
</evidence>
<keyword evidence="3" id="KW-1185">Reference proteome</keyword>
<dbReference type="Proteomes" id="UP001597343">
    <property type="component" value="Unassembled WGS sequence"/>
</dbReference>
<protein>
    <submittedName>
        <fullName evidence="2">Uncharacterized protein</fullName>
    </submittedName>
</protein>
<evidence type="ECO:0000256" key="1">
    <source>
        <dbReference type="SAM" id="MobiDB-lite"/>
    </source>
</evidence>
<comment type="caution">
    <text evidence="2">The sequence shown here is derived from an EMBL/GenBank/DDBJ whole genome shotgun (WGS) entry which is preliminary data.</text>
</comment>
<gene>
    <name evidence="2" type="ORF">ACFSOY_17970</name>
</gene>
<reference evidence="3" key="1">
    <citation type="journal article" date="2019" name="Int. J. Syst. Evol. Microbiol.">
        <title>The Global Catalogue of Microorganisms (GCM) 10K type strain sequencing project: providing services to taxonomists for standard genome sequencing and annotation.</title>
        <authorList>
            <consortium name="The Broad Institute Genomics Platform"/>
            <consortium name="The Broad Institute Genome Sequencing Center for Infectious Disease"/>
            <person name="Wu L."/>
            <person name="Ma J."/>
        </authorList>
    </citation>
    <scope>NUCLEOTIDE SEQUENCE [LARGE SCALE GENOMIC DNA]</scope>
    <source>
        <strain evidence="3">CGMCC 1.13574</strain>
    </source>
</reference>
<evidence type="ECO:0000313" key="3">
    <source>
        <dbReference type="Proteomes" id="UP001597343"/>
    </source>
</evidence>
<dbReference type="EMBL" id="JBHUIO010000011">
    <property type="protein sequence ID" value="MFD2171854.1"/>
    <property type="molecule type" value="Genomic_DNA"/>
</dbReference>